<sequence>MNPIILYSMVRSNCTCNNCDENCCKQSVNEHDCGYGYEHESDRVGIKDDDRKYYPHTSKNALPSAIKVQELFNILDDALYRAFNEYKPTYGEMFIALFQLQQKLYTLYMKDIAMNSIELMRMEMVGMIGCDDRDSATSRLDIYT</sequence>
<dbReference type="Proteomes" id="UP000236248">
    <property type="component" value="Chromosome NCAV"/>
</dbReference>
<name>A0A2K5AQB3_9ARCH</name>
<dbReference type="AlphaFoldDB" id="A0A2K5AQB3"/>
<dbReference type="KEGG" id="ncv:NCAV_0627"/>
<keyword evidence="2" id="KW-1185">Reference proteome</keyword>
<dbReference type="EMBL" id="LT981265">
    <property type="protein sequence ID" value="SPC33815.1"/>
    <property type="molecule type" value="Genomic_DNA"/>
</dbReference>
<accession>A0A2K5AQB3</accession>
<protein>
    <submittedName>
        <fullName evidence="1">Uncharacterized protein</fullName>
    </submittedName>
</protein>
<gene>
    <name evidence="1" type="ORF">NCAV_0627</name>
</gene>
<proteinExistence type="predicted"/>
<reference evidence="2" key="1">
    <citation type="submission" date="2018-01" db="EMBL/GenBank/DDBJ databases">
        <authorList>
            <person name="Kerou L M."/>
        </authorList>
    </citation>
    <scope>NUCLEOTIDE SEQUENCE [LARGE SCALE GENOMIC DNA]</scope>
    <source>
        <strain evidence="2">SCU2</strain>
    </source>
</reference>
<evidence type="ECO:0000313" key="2">
    <source>
        <dbReference type="Proteomes" id="UP000236248"/>
    </source>
</evidence>
<evidence type="ECO:0000313" key="1">
    <source>
        <dbReference type="EMBL" id="SPC33815.1"/>
    </source>
</evidence>
<organism evidence="1 2">
    <name type="scientific">Candidatus Nitrosocaldus cavascurensis</name>
    <dbReference type="NCBI Taxonomy" id="2058097"/>
    <lineage>
        <taxon>Archaea</taxon>
        <taxon>Nitrososphaerota</taxon>
        <taxon>Nitrososphaeria</taxon>
        <taxon>Candidatus Nitrosocaldales</taxon>
        <taxon>Candidatus Nitrosocaldaceae</taxon>
        <taxon>Candidatus Nitrosocaldus</taxon>
    </lineage>
</organism>